<keyword evidence="2" id="KW-0732">Signal</keyword>
<keyword evidence="4" id="KW-1185">Reference proteome</keyword>
<feature type="compositionally biased region" description="Low complexity" evidence="1">
    <location>
        <begin position="144"/>
        <end position="157"/>
    </location>
</feature>
<feature type="region of interest" description="Disordered" evidence="1">
    <location>
        <begin position="58"/>
        <end position="366"/>
    </location>
</feature>
<evidence type="ECO:0000256" key="2">
    <source>
        <dbReference type="SAM" id="SignalP"/>
    </source>
</evidence>
<evidence type="ECO:0000313" key="4">
    <source>
        <dbReference type="Proteomes" id="UP000664169"/>
    </source>
</evidence>
<organism evidence="3 4">
    <name type="scientific">Gomphillus americanus</name>
    <dbReference type="NCBI Taxonomy" id="1940652"/>
    <lineage>
        <taxon>Eukaryota</taxon>
        <taxon>Fungi</taxon>
        <taxon>Dikarya</taxon>
        <taxon>Ascomycota</taxon>
        <taxon>Pezizomycotina</taxon>
        <taxon>Lecanoromycetes</taxon>
        <taxon>OSLEUM clade</taxon>
        <taxon>Ostropomycetidae</taxon>
        <taxon>Ostropales</taxon>
        <taxon>Graphidaceae</taxon>
        <taxon>Gomphilloideae</taxon>
        <taxon>Gomphillus</taxon>
    </lineage>
</organism>
<proteinExistence type="predicted"/>
<sequence>MKCSFLLSSFILVVTQVALLTTAVDQHSRASIRHRDISSSSLVVRSLDREEWSSLLISRTPAGPKSSGKQSGGSSGGTTKNQSNKSTGSKSDGATGQKQGGTSRPGPNPPQGSGRGSQGGAAPRQPTSIPGHGHGPPAQRQNQSPSGPGSGSSRIGGRVAGTSSSAFQKPSAPRNQNPSFNRPQLAPPARGTFSGGTPAGQSGPGNTRLERQGSVKPAGLSTKTKSNILPPSGSGEVGGSRWAPGVTVRQGQGQGPAASKGKEISKTGGGRGAGVEVAERSRARDQGGRSGVVSAGVGTRGQVQRDSRRFTSRPDDLPTHSTSNPAAVYPSTSSGSDIPNRRIVSGQPRFTDSLREWSAESMDKTF</sequence>
<gene>
    <name evidence="3" type="ORF">GOMPHAMPRED_005595</name>
</gene>
<reference evidence="3" key="1">
    <citation type="submission" date="2021-03" db="EMBL/GenBank/DDBJ databases">
        <authorList>
            <person name="Tagirdzhanova G."/>
        </authorList>
    </citation>
    <scope>NUCLEOTIDE SEQUENCE</scope>
</reference>
<feature type="compositionally biased region" description="Polar residues" evidence="1">
    <location>
        <begin position="161"/>
        <end position="182"/>
    </location>
</feature>
<feature type="signal peptide" evidence="2">
    <location>
        <begin position="1"/>
        <end position="23"/>
    </location>
</feature>
<evidence type="ECO:0000256" key="1">
    <source>
        <dbReference type="SAM" id="MobiDB-lite"/>
    </source>
</evidence>
<accession>A0A8H3FZ74</accession>
<protein>
    <submittedName>
        <fullName evidence="3">Uncharacterized protein</fullName>
    </submittedName>
</protein>
<feature type="compositionally biased region" description="Basic and acidic residues" evidence="1">
    <location>
        <begin position="352"/>
        <end position="366"/>
    </location>
</feature>
<feature type="compositionally biased region" description="Polar residues" evidence="1">
    <location>
        <begin position="319"/>
        <end position="337"/>
    </location>
</feature>
<feature type="chain" id="PRO_5034231535" evidence="2">
    <location>
        <begin position="24"/>
        <end position="366"/>
    </location>
</feature>
<feature type="compositionally biased region" description="Low complexity" evidence="1">
    <location>
        <begin position="291"/>
        <end position="301"/>
    </location>
</feature>
<evidence type="ECO:0000313" key="3">
    <source>
        <dbReference type="EMBL" id="CAF9930171.1"/>
    </source>
</evidence>
<dbReference type="Proteomes" id="UP000664169">
    <property type="component" value="Unassembled WGS sequence"/>
</dbReference>
<feature type="compositionally biased region" description="Basic and acidic residues" evidence="1">
    <location>
        <begin position="303"/>
        <end position="318"/>
    </location>
</feature>
<name>A0A8H3FZ74_9LECA</name>
<feature type="compositionally biased region" description="Polar residues" evidence="1">
    <location>
        <begin position="85"/>
        <end position="102"/>
    </location>
</feature>
<dbReference type="AlphaFoldDB" id="A0A8H3FZ74"/>
<feature type="compositionally biased region" description="Basic and acidic residues" evidence="1">
    <location>
        <begin position="277"/>
        <end position="287"/>
    </location>
</feature>
<comment type="caution">
    <text evidence="3">The sequence shown here is derived from an EMBL/GenBank/DDBJ whole genome shotgun (WGS) entry which is preliminary data.</text>
</comment>
<dbReference type="EMBL" id="CAJPDQ010000034">
    <property type="protein sequence ID" value="CAF9930171.1"/>
    <property type="molecule type" value="Genomic_DNA"/>
</dbReference>